<name>A0A9P5GZE1_9HYPO</name>
<accession>A0A9P5GZE1</accession>
<dbReference type="Proteomes" id="UP000722485">
    <property type="component" value="Unassembled WGS sequence"/>
</dbReference>
<feature type="region of interest" description="Disordered" evidence="1">
    <location>
        <begin position="1"/>
        <end position="23"/>
    </location>
</feature>
<sequence>MRYESSADALNRKGAPPKRWDPEELGPALLARDDFRKIVKNAKIDFWRNIIHNAITNADVFRIAGWVRTQSAFQPPPLQVGDEDFEAP</sequence>
<dbReference type="AlphaFoldDB" id="A0A9P5GZE1"/>
<protein>
    <submittedName>
        <fullName evidence="2">Uncharacterized protein</fullName>
    </submittedName>
</protein>
<keyword evidence="3" id="KW-1185">Reference proteome</keyword>
<comment type="caution">
    <text evidence="2">The sequence shown here is derived from an EMBL/GenBank/DDBJ whole genome shotgun (WGS) entry which is preliminary data.</text>
</comment>
<dbReference type="EMBL" id="JAANBB010000713">
    <property type="protein sequence ID" value="KAF7535512.1"/>
    <property type="molecule type" value="Genomic_DNA"/>
</dbReference>
<reference evidence="2" key="1">
    <citation type="submission" date="2020-03" db="EMBL/GenBank/DDBJ databases">
        <title>Draft Genome Sequence of Cylindrodendrum hubeiense.</title>
        <authorList>
            <person name="Buettner E."/>
            <person name="Kellner H."/>
        </authorList>
    </citation>
    <scope>NUCLEOTIDE SEQUENCE</scope>
    <source>
        <strain evidence="2">IHI 201604</strain>
    </source>
</reference>
<evidence type="ECO:0000313" key="3">
    <source>
        <dbReference type="Proteomes" id="UP000722485"/>
    </source>
</evidence>
<evidence type="ECO:0000256" key="1">
    <source>
        <dbReference type="SAM" id="MobiDB-lite"/>
    </source>
</evidence>
<evidence type="ECO:0000313" key="2">
    <source>
        <dbReference type="EMBL" id="KAF7535512.1"/>
    </source>
</evidence>
<organism evidence="2 3">
    <name type="scientific">Cylindrodendrum hubeiense</name>
    <dbReference type="NCBI Taxonomy" id="595255"/>
    <lineage>
        <taxon>Eukaryota</taxon>
        <taxon>Fungi</taxon>
        <taxon>Dikarya</taxon>
        <taxon>Ascomycota</taxon>
        <taxon>Pezizomycotina</taxon>
        <taxon>Sordariomycetes</taxon>
        <taxon>Hypocreomycetidae</taxon>
        <taxon>Hypocreales</taxon>
        <taxon>Nectriaceae</taxon>
        <taxon>Cylindrodendrum</taxon>
    </lineage>
</organism>
<gene>
    <name evidence="2" type="ORF">G7Z17_g13197</name>
</gene>
<proteinExistence type="predicted"/>